<dbReference type="InterPro" id="IPR029063">
    <property type="entry name" value="SAM-dependent_MTases_sf"/>
</dbReference>
<feature type="non-terminal residue" evidence="6">
    <location>
        <position position="1"/>
    </location>
</feature>
<evidence type="ECO:0000256" key="3">
    <source>
        <dbReference type="ARBA" id="ARBA00022679"/>
    </source>
</evidence>
<dbReference type="GO" id="GO:0032259">
    <property type="term" value="P:methylation"/>
    <property type="evidence" value="ECO:0007669"/>
    <property type="project" value="UniProtKB-KW"/>
</dbReference>
<dbReference type="Gene3D" id="3.40.50.150">
    <property type="entry name" value="Vaccinia Virus protein VP39"/>
    <property type="match status" value="2"/>
</dbReference>
<gene>
    <name evidence="6" type="ORF">C3L33_11405</name>
</gene>
<protein>
    <recommendedName>
        <fullName evidence="7">Jasmonate O-methyltransferase</fullName>
    </recommendedName>
</protein>
<dbReference type="InterPro" id="IPR042086">
    <property type="entry name" value="MeTrfase_capping"/>
</dbReference>
<dbReference type="AlphaFoldDB" id="A0A6A4LMT0"/>
<keyword evidence="5" id="KW-0460">Magnesium</keyword>
<comment type="caution">
    <text evidence="6">The sequence shown here is derived from an EMBL/GenBank/DDBJ whole genome shotgun (WGS) entry which is preliminary data.</text>
</comment>
<keyword evidence="4" id="KW-0479">Metal-binding</keyword>
<keyword evidence="2" id="KW-0489">Methyltransferase</keyword>
<evidence type="ECO:0008006" key="7">
    <source>
        <dbReference type="Google" id="ProtNLM"/>
    </source>
</evidence>
<dbReference type="GO" id="GO:0046872">
    <property type="term" value="F:metal ion binding"/>
    <property type="evidence" value="ECO:0007669"/>
    <property type="project" value="UniProtKB-KW"/>
</dbReference>
<dbReference type="GO" id="GO:0008168">
    <property type="term" value="F:methyltransferase activity"/>
    <property type="evidence" value="ECO:0007669"/>
    <property type="project" value="UniProtKB-KW"/>
</dbReference>
<proteinExistence type="inferred from homology"/>
<evidence type="ECO:0000256" key="2">
    <source>
        <dbReference type="ARBA" id="ARBA00022603"/>
    </source>
</evidence>
<accession>A0A6A4LMT0</accession>
<evidence type="ECO:0000256" key="5">
    <source>
        <dbReference type="ARBA" id="ARBA00022842"/>
    </source>
</evidence>
<keyword evidence="3" id="KW-0808">Transferase</keyword>
<dbReference type="Gene3D" id="1.10.1200.270">
    <property type="entry name" value="Methyltransferase, alpha-helical capping domain"/>
    <property type="match status" value="1"/>
</dbReference>
<evidence type="ECO:0000256" key="1">
    <source>
        <dbReference type="ARBA" id="ARBA00007967"/>
    </source>
</evidence>
<comment type="similarity">
    <text evidence="1">Belongs to the methyltransferase superfamily. Type-7 methyltransferase family.</text>
</comment>
<dbReference type="InterPro" id="IPR005299">
    <property type="entry name" value="MeTrfase_7"/>
</dbReference>
<evidence type="ECO:0000313" key="6">
    <source>
        <dbReference type="EMBL" id="KAE9456689.1"/>
    </source>
</evidence>
<reference evidence="6" key="1">
    <citation type="journal article" date="2019" name="Genome Biol. Evol.">
        <title>The Rhododendron genome and chromosomal organization provide insight into shared whole-genome duplications across the heath family (Ericaceae).</title>
        <authorList>
            <person name="Soza V.L."/>
            <person name="Lindsley D."/>
            <person name="Waalkes A."/>
            <person name="Ramage E."/>
            <person name="Patwardhan R.P."/>
            <person name="Burton J.N."/>
            <person name="Adey A."/>
            <person name="Kumar A."/>
            <person name="Qiu R."/>
            <person name="Shendure J."/>
            <person name="Hall B."/>
        </authorList>
    </citation>
    <scope>NUCLEOTIDE SEQUENCE</scope>
    <source>
        <strain evidence="6">RSF 1966-606</strain>
    </source>
</reference>
<dbReference type="PANTHER" id="PTHR31009">
    <property type="entry name" value="S-ADENOSYL-L-METHIONINE:CARBOXYL METHYLTRANSFERASE FAMILY PROTEIN"/>
    <property type="match status" value="1"/>
</dbReference>
<evidence type="ECO:0000256" key="4">
    <source>
        <dbReference type="ARBA" id="ARBA00022723"/>
    </source>
</evidence>
<dbReference type="SUPFAM" id="SSF53335">
    <property type="entry name" value="S-adenosyl-L-methionine-dependent methyltransferases"/>
    <property type="match status" value="1"/>
</dbReference>
<dbReference type="EMBL" id="QEFC01001580">
    <property type="protein sequence ID" value="KAE9456689.1"/>
    <property type="molecule type" value="Genomic_DNA"/>
</dbReference>
<sequence length="241" mass="27255">MQREIISIANSIVEEAIVGILCTNFPESLGVADLGCSSGPNTFIISSEVIDIVHATSRRLGRPIPELRVSLNDLPGNDFNCIFKALPEFYKKLKEEKGGGFDRCFVSGVPGSFYGRLFPSKSLHFGLVEEEKIDSFNAPYYAPCPEELKFVVQTDGSFLVDRLETFEFYWEDQMKTEFEELSSGQRVAKTVRAVVESMLECHFGREILDVLFRRYGEIVDDHLSRNRAEYVDLVVSLIRMG</sequence>
<dbReference type="OrthoDB" id="1523883at2759"/>
<organism evidence="6">
    <name type="scientific">Rhododendron williamsianum</name>
    <dbReference type="NCBI Taxonomy" id="262921"/>
    <lineage>
        <taxon>Eukaryota</taxon>
        <taxon>Viridiplantae</taxon>
        <taxon>Streptophyta</taxon>
        <taxon>Embryophyta</taxon>
        <taxon>Tracheophyta</taxon>
        <taxon>Spermatophyta</taxon>
        <taxon>Magnoliopsida</taxon>
        <taxon>eudicotyledons</taxon>
        <taxon>Gunneridae</taxon>
        <taxon>Pentapetalae</taxon>
        <taxon>asterids</taxon>
        <taxon>Ericales</taxon>
        <taxon>Ericaceae</taxon>
        <taxon>Ericoideae</taxon>
        <taxon>Rhodoreae</taxon>
        <taxon>Rhododendron</taxon>
    </lineage>
</organism>
<dbReference type="Pfam" id="PF03492">
    <property type="entry name" value="Methyltransf_7"/>
    <property type="match status" value="1"/>
</dbReference>
<name>A0A6A4LMT0_9ERIC</name>